<dbReference type="Proteomes" id="UP001476247">
    <property type="component" value="Unassembled WGS sequence"/>
</dbReference>
<evidence type="ECO:0000256" key="1">
    <source>
        <dbReference type="SAM" id="MobiDB-lite"/>
    </source>
</evidence>
<dbReference type="Gene3D" id="1.20.1580.10">
    <property type="entry name" value="ABC transporter ATPase like domain"/>
    <property type="match status" value="1"/>
</dbReference>
<accession>A0ABP9Y6N9</accession>
<comment type="caution">
    <text evidence="3">The sequence shown here is derived from an EMBL/GenBank/DDBJ whole genome shotgun (WGS) entry which is preliminary data.</text>
</comment>
<dbReference type="PANTHER" id="PTHR43888">
    <property type="entry name" value="DNAJ-LIKE-2, ISOFORM A-RELATED"/>
    <property type="match status" value="1"/>
</dbReference>
<reference evidence="3 4" key="1">
    <citation type="submission" date="2024-04" db="EMBL/GenBank/DDBJ databases">
        <title>genome sequences of Mucor flavus KT1a and Helicostylum pulchrum KT1b strains isolation_sourced from the surface of a dry-aged beef.</title>
        <authorList>
            <person name="Toyotome T."/>
            <person name="Hosono M."/>
            <person name="Torimaru M."/>
            <person name="Fukuda K."/>
            <person name="Mikami N."/>
        </authorList>
    </citation>
    <scope>NUCLEOTIDE SEQUENCE [LARGE SCALE GENOMIC DNA]</scope>
    <source>
        <strain evidence="3 4">KT1b</strain>
    </source>
</reference>
<feature type="compositionally biased region" description="Low complexity" evidence="1">
    <location>
        <begin position="45"/>
        <end position="58"/>
    </location>
</feature>
<dbReference type="Pfam" id="PF01556">
    <property type="entry name" value="DnaJ_C"/>
    <property type="match status" value="1"/>
</dbReference>
<protein>
    <recommendedName>
        <fullName evidence="2">Chaperone DnaJ C-terminal domain-containing protein</fullName>
    </recommendedName>
</protein>
<evidence type="ECO:0000313" key="3">
    <source>
        <dbReference type="EMBL" id="GAA5802268.1"/>
    </source>
</evidence>
<feature type="compositionally biased region" description="Acidic residues" evidence="1">
    <location>
        <begin position="344"/>
        <end position="363"/>
    </location>
</feature>
<keyword evidence="4" id="KW-1185">Reference proteome</keyword>
<evidence type="ECO:0000259" key="2">
    <source>
        <dbReference type="Pfam" id="PF01556"/>
    </source>
</evidence>
<dbReference type="Gene3D" id="2.60.260.20">
    <property type="entry name" value="Urease metallochaperone UreE, N-terminal domain"/>
    <property type="match status" value="1"/>
</dbReference>
<dbReference type="InterPro" id="IPR002939">
    <property type="entry name" value="DnaJ_C"/>
</dbReference>
<dbReference type="SUPFAM" id="SSF57938">
    <property type="entry name" value="DnaJ/Hsp40 cysteine-rich domain"/>
    <property type="match status" value="1"/>
</dbReference>
<dbReference type="InterPro" id="IPR044713">
    <property type="entry name" value="DNJA1/2-like"/>
</dbReference>
<dbReference type="EMBL" id="BAABUJ010000022">
    <property type="protein sequence ID" value="GAA5802268.1"/>
    <property type="molecule type" value="Genomic_DNA"/>
</dbReference>
<name>A0ABP9Y6N9_9FUNG</name>
<organism evidence="3 4">
    <name type="scientific">Helicostylum pulchrum</name>
    <dbReference type="NCBI Taxonomy" id="562976"/>
    <lineage>
        <taxon>Eukaryota</taxon>
        <taxon>Fungi</taxon>
        <taxon>Fungi incertae sedis</taxon>
        <taxon>Mucoromycota</taxon>
        <taxon>Mucoromycotina</taxon>
        <taxon>Mucoromycetes</taxon>
        <taxon>Mucorales</taxon>
        <taxon>Mucorineae</taxon>
        <taxon>Mucoraceae</taxon>
        <taxon>Helicostylum</taxon>
    </lineage>
</organism>
<dbReference type="InterPro" id="IPR008971">
    <property type="entry name" value="HSP40/DnaJ_pept-bd"/>
</dbReference>
<evidence type="ECO:0000313" key="4">
    <source>
        <dbReference type="Proteomes" id="UP001476247"/>
    </source>
</evidence>
<dbReference type="InterPro" id="IPR036410">
    <property type="entry name" value="HSP_DnaJ_Cys-rich_dom_sf"/>
</dbReference>
<feature type="region of interest" description="Disordered" evidence="1">
    <location>
        <begin position="338"/>
        <end position="363"/>
    </location>
</feature>
<feature type="domain" description="Chaperone DnaJ C-terminal" evidence="2">
    <location>
        <begin position="99"/>
        <end position="309"/>
    </location>
</feature>
<sequence length="363" mass="40348">MLKVHTGQNEKKFKEIVHACISLSCAETRRIHDDELLAARNLAESSNNSRISSSSSSSDTPHSTKRQKATADGKYRLTTSPSPSISPSPPLNSFDYNIRTTTCITLNQSYTGLERHFVKYVETIYCNTCEGVGETHRCVQCVGEGLISTQVLCKACDGVGAVTSYLECEDCGGKRHEECGLHVKIDKGITDLYTLQLNDCGNLMPDGVTRGNLIIEVLVDNQSADGLFKRRGDSLRVNLDIDLRDAILGYGDKPAFRHLDGKPVHLLRHPGAVLKPGSKINIPGYGMPRYLDSHGLYGDLHITFNVVFPDYVNTPESLDDRKVIYKFFMTEKERKARENPIVIDDNDDDNNDNDKKDDDDDSS</sequence>
<gene>
    <name evidence="3" type="ORF">HPULCUR_007731</name>
</gene>
<feature type="region of interest" description="Disordered" evidence="1">
    <location>
        <begin position="44"/>
        <end position="91"/>
    </location>
</feature>
<dbReference type="SUPFAM" id="SSF49493">
    <property type="entry name" value="HSP40/DnaJ peptide-binding domain"/>
    <property type="match status" value="2"/>
</dbReference>
<proteinExistence type="predicted"/>